<sequence length="337" mass="36892">MVFESFFSTVQSSPLLSLSVACSSIFGALWLTRISLSFFKVLVDVYLRTGVDLKQYGAGAGGWAVVTGCTDGIGREFTVQLAKKKFNVVLISRTLSKLEELSSEIEKQYSVETKVFPLDFTKGSSQDFSNLKSLLESLQVNVLVNNVGTNHEFPTPFAIESDEVIEKIVEVNINGMLKMTKMVIPEMVARRNGLIINLGSFSGLVPTAYLSVYSASKAFLSTFSQALGAEVASKGVIVENVNTYFVTTAMSKIRRPSLLIPTAKLYVASVLSRIGVSGGASTPFTSSPYTSHAIANWFIDNTFSMSFWVMKSLGMQIDIRKRALKKKEREAQKAAES</sequence>
<comment type="caution">
    <text evidence="14">The sequence shown here is derived from an EMBL/GenBank/DDBJ whole genome shotgun (WGS) entry which is preliminary data.</text>
</comment>
<evidence type="ECO:0000256" key="3">
    <source>
        <dbReference type="ARBA" id="ARBA00022692"/>
    </source>
</evidence>
<proteinExistence type="inferred from homology"/>
<comment type="function">
    <text evidence="12">Component of the microsomal membrane bound fatty acid elongation system, which produces the 26-carbon very long-chain fatty acids (VLCFA) from palmitate. Catalyzes the reduction of the 3-ketoacyl-CoA intermediate that is formed in each cycle of fatty acid elongation. VLCFAs serve as precursors for ceramide and sphingolipids.</text>
</comment>
<comment type="subcellular location">
    <subcellularLocation>
        <location evidence="12">Endoplasmic reticulum membrane</location>
        <topology evidence="12">Single-pass membrane protein</topology>
    </subcellularLocation>
</comment>
<dbReference type="InterPro" id="IPR020904">
    <property type="entry name" value="Sc_DH/Rdtase_CS"/>
</dbReference>
<dbReference type="PRINTS" id="PR00080">
    <property type="entry name" value="SDRFAMILY"/>
</dbReference>
<dbReference type="PIRSF" id="PIRSF000126">
    <property type="entry name" value="11-beta-HSD1"/>
    <property type="match status" value="1"/>
</dbReference>
<dbReference type="PANTHER" id="PTHR43086:SF2">
    <property type="entry name" value="HYDROXYSTEROID DEHYDROGENASE-LIKE PROTEIN 1"/>
    <property type="match status" value="1"/>
</dbReference>
<gene>
    <name evidence="14" type="ORF">K7432_010788</name>
</gene>
<evidence type="ECO:0000256" key="1">
    <source>
        <dbReference type="ARBA" id="ARBA00005194"/>
    </source>
</evidence>
<evidence type="ECO:0000256" key="11">
    <source>
        <dbReference type="ARBA" id="ARBA00023160"/>
    </source>
</evidence>
<dbReference type="EC" id="1.1.1.330" evidence="12"/>
<keyword evidence="15" id="KW-1185">Reference proteome</keyword>
<keyword evidence="6 12" id="KW-0521">NADP</keyword>
<keyword evidence="2 12" id="KW-0444">Lipid biosynthesis</keyword>
<dbReference type="Proteomes" id="UP001479436">
    <property type="component" value="Unassembled WGS sequence"/>
</dbReference>
<dbReference type="PRINTS" id="PR00081">
    <property type="entry name" value="GDHRDH"/>
</dbReference>
<dbReference type="EMBL" id="JASJQH010000772">
    <property type="protein sequence ID" value="KAK9762953.1"/>
    <property type="molecule type" value="Genomic_DNA"/>
</dbReference>
<keyword evidence="5 12" id="KW-0276">Fatty acid metabolism</keyword>
<name>A0ABR2WN59_9FUNG</name>
<evidence type="ECO:0000256" key="13">
    <source>
        <dbReference type="RuleBase" id="RU000363"/>
    </source>
</evidence>
<dbReference type="CDD" id="cd05356">
    <property type="entry name" value="17beta-HSD1_like_SDR_c"/>
    <property type="match status" value="1"/>
</dbReference>
<keyword evidence="7 12" id="KW-1133">Transmembrane helix</keyword>
<dbReference type="Pfam" id="PF00106">
    <property type="entry name" value="adh_short"/>
    <property type="match status" value="1"/>
</dbReference>
<dbReference type="Gene3D" id="3.40.50.720">
    <property type="entry name" value="NAD(P)-binding Rossmann-like Domain"/>
    <property type="match status" value="1"/>
</dbReference>
<evidence type="ECO:0000256" key="10">
    <source>
        <dbReference type="ARBA" id="ARBA00023136"/>
    </source>
</evidence>
<dbReference type="InterPro" id="IPR002347">
    <property type="entry name" value="SDR_fam"/>
</dbReference>
<dbReference type="PROSITE" id="PS00061">
    <property type="entry name" value="ADH_SHORT"/>
    <property type="match status" value="1"/>
</dbReference>
<dbReference type="PANTHER" id="PTHR43086">
    <property type="entry name" value="VERY-LONG-CHAIN 3-OXOOACYL-COA REDUCTASE"/>
    <property type="match status" value="1"/>
</dbReference>
<organism evidence="14 15">
    <name type="scientific">Basidiobolus ranarum</name>
    <dbReference type="NCBI Taxonomy" id="34480"/>
    <lineage>
        <taxon>Eukaryota</taxon>
        <taxon>Fungi</taxon>
        <taxon>Fungi incertae sedis</taxon>
        <taxon>Zoopagomycota</taxon>
        <taxon>Entomophthoromycotina</taxon>
        <taxon>Basidiobolomycetes</taxon>
        <taxon>Basidiobolales</taxon>
        <taxon>Basidiobolaceae</taxon>
        <taxon>Basidiobolus</taxon>
    </lineage>
</organism>
<evidence type="ECO:0000256" key="5">
    <source>
        <dbReference type="ARBA" id="ARBA00022832"/>
    </source>
</evidence>
<keyword evidence="4 12" id="KW-0256">Endoplasmic reticulum</keyword>
<dbReference type="HAMAP" id="MF_03107">
    <property type="entry name" value="3_ketoreductase"/>
    <property type="match status" value="1"/>
</dbReference>
<dbReference type="InterPro" id="IPR027533">
    <property type="entry name" value="3_ketoreductase_fungal"/>
</dbReference>
<evidence type="ECO:0000256" key="4">
    <source>
        <dbReference type="ARBA" id="ARBA00022824"/>
    </source>
</evidence>
<keyword evidence="3 12" id="KW-0812">Transmembrane</keyword>
<dbReference type="InterPro" id="IPR036291">
    <property type="entry name" value="NAD(P)-bd_dom_sf"/>
</dbReference>
<keyword evidence="9 12" id="KW-0443">Lipid metabolism</keyword>
<evidence type="ECO:0000256" key="2">
    <source>
        <dbReference type="ARBA" id="ARBA00022516"/>
    </source>
</evidence>
<keyword evidence="11 12" id="KW-0275">Fatty acid biosynthesis</keyword>
<evidence type="ECO:0000256" key="9">
    <source>
        <dbReference type="ARBA" id="ARBA00023098"/>
    </source>
</evidence>
<evidence type="ECO:0000256" key="12">
    <source>
        <dbReference type="HAMAP-Rule" id="MF_03107"/>
    </source>
</evidence>
<evidence type="ECO:0000313" key="15">
    <source>
        <dbReference type="Proteomes" id="UP001479436"/>
    </source>
</evidence>
<comment type="similarity">
    <text evidence="12 13">Belongs to the short-chain dehydrogenases/reductases (SDR) family.</text>
</comment>
<accession>A0ABR2WN59</accession>
<comment type="catalytic activity">
    <reaction evidence="12">
        <text>a very-long-chain (3R)-3-hydroxyacyl-CoA + NADP(+) = a very-long-chain 3-oxoacyl-CoA + NADPH + H(+)</text>
        <dbReference type="Rhea" id="RHEA:48680"/>
        <dbReference type="ChEBI" id="CHEBI:15378"/>
        <dbReference type="ChEBI" id="CHEBI:57783"/>
        <dbReference type="ChEBI" id="CHEBI:58349"/>
        <dbReference type="ChEBI" id="CHEBI:85440"/>
        <dbReference type="ChEBI" id="CHEBI:90725"/>
        <dbReference type="EC" id="1.1.1.330"/>
    </reaction>
</comment>
<feature type="binding site" evidence="12">
    <location>
        <position position="200"/>
    </location>
    <ligand>
        <name>substrate</name>
    </ligand>
</feature>
<evidence type="ECO:0000256" key="8">
    <source>
        <dbReference type="ARBA" id="ARBA00023002"/>
    </source>
</evidence>
<keyword evidence="10 12" id="KW-0472">Membrane</keyword>
<comment type="pathway">
    <text evidence="1">Lipid metabolism; fatty acid biosynthesis.</text>
</comment>
<keyword evidence="8 12" id="KW-0560">Oxidoreductase</keyword>
<dbReference type="SUPFAM" id="SSF51735">
    <property type="entry name" value="NAD(P)-binding Rossmann-fold domains"/>
    <property type="match status" value="1"/>
</dbReference>
<reference evidence="14 15" key="1">
    <citation type="submission" date="2023-04" db="EMBL/GenBank/DDBJ databases">
        <title>Genome of Basidiobolus ranarum AG-B5.</title>
        <authorList>
            <person name="Stajich J.E."/>
            <person name="Carter-House D."/>
            <person name="Gryganskyi A."/>
        </authorList>
    </citation>
    <scope>NUCLEOTIDE SEQUENCE [LARGE SCALE GENOMIC DNA]</scope>
    <source>
        <strain evidence="14 15">AG-B5</strain>
    </source>
</reference>
<evidence type="ECO:0000256" key="6">
    <source>
        <dbReference type="ARBA" id="ARBA00022857"/>
    </source>
</evidence>
<feature type="active site" description="Proton acceptor" evidence="12">
    <location>
        <position position="213"/>
    </location>
</feature>
<evidence type="ECO:0000256" key="7">
    <source>
        <dbReference type="ARBA" id="ARBA00022989"/>
    </source>
</evidence>
<protein>
    <recommendedName>
        <fullName evidence="12">Very-long-chain 3-oxoacyl-CoA reductase</fullName>
        <ecNumber evidence="12">1.1.1.330</ecNumber>
    </recommendedName>
    <alternativeName>
        <fullName evidence="12">3-ketoacyl-CoA reductase</fullName>
        <shortName evidence="12">3-ketoreductase</shortName>
        <shortName evidence="12">KAR</shortName>
    </alternativeName>
    <alternativeName>
        <fullName evidence="12">Microsomal beta-keto-reductase</fullName>
    </alternativeName>
</protein>
<evidence type="ECO:0000313" key="14">
    <source>
        <dbReference type="EMBL" id="KAK9762953.1"/>
    </source>
</evidence>